<name>A0ABU3L2P1_9FLAO</name>
<dbReference type="RefSeq" id="WP_314012388.1">
    <property type="nucleotide sequence ID" value="NZ_JAVTTP010000001.1"/>
</dbReference>
<dbReference type="EMBL" id="JAVTTP010000001">
    <property type="protein sequence ID" value="MDT7827454.1"/>
    <property type="molecule type" value="Genomic_DNA"/>
</dbReference>
<accession>A0ABU3L2P1</accession>
<organism evidence="1 2">
    <name type="scientific">Pricia mediterranea</name>
    <dbReference type="NCBI Taxonomy" id="3076079"/>
    <lineage>
        <taxon>Bacteria</taxon>
        <taxon>Pseudomonadati</taxon>
        <taxon>Bacteroidota</taxon>
        <taxon>Flavobacteriia</taxon>
        <taxon>Flavobacteriales</taxon>
        <taxon>Flavobacteriaceae</taxon>
        <taxon>Pricia</taxon>
    </lineage>
</organism>
<protein>
    <submittedName>
        <fullName evidence="1">Uncharacterized protein</fullName>
    </submittedName>
</protein>
<sequence length="603" mass="68454">MLKAHSFHIPVMGIGFTIDTPLKVSRFGIDSVISLVDDILLEKLRKMYCDKFDIRYTEITDKMEDFRAKRITSYLNLIQELSQKKFEEFKNSTSETANTIKGYFNRLPNTSSFKQEFHRLTQNRFDLEEIRIWVMENMPMGSIDVNIMTKVDKDNYIGKEKLSTEFNDAHAALRGFANSSLASSVVLSAGMNPRLYSYIEQFDDFYPDTDAYLKKKIVLKVSDYRSALIQGKFLAKKGIWVSEYRIESGLNCGGHAFATDGYLMGPILEQFKSNKKALTTEVHQLMIGALEKKGRPVPKSPLPLTISAQGGVGTSDEHNFIRNYYEVESVGWGTPFLLVPEASTVDKRTLDQLTAAKEEDLYLSNISPLGIPFHSLKGNTKDMEKEKNLAKGRPGSACPKKFVALNKEYKAEGLCTASRQYQHLKILELEKESVSSEEYQRRYAKITEKSCTCVGLGTSALLAYGLDTKTEGEGVSICPGPNMAYFSKIASLSEMQDHIYGNENLISRKDRPHMFVKELSIYLNYLEDQIEETRRTITKKQKQYLLKFATNLREGIGYYEELFTSSAKEFAFSKAKILYDFLCGKDALKELVKAIEKLEPAKV</sequence>
<keyword evidence="2" id="KW-1185">Reference proteome</keyword>
<proteinExistence type="predicted"/>
<evidence type="ECO:0000313" key="1">
    <source>
        <dbReference type="EMBL" id="MDT7827454.1"/>
    </source>
</evidence>
<comment type="caution">
    <text evidence="1">The sequence shown here is derived from an EMBL/GenBank/DDBJ whole genome shotgun (WGS) entry which is preliminary data.</text>
</comment>
<gene>
    <name evidence="1" type="ORF">RQM65_02100</name>
</gene>
<reference evidence="1 2" key="1">
    <citation type="submission" date="2023-09" db="EMBL/GenBank/DDBJ databases">
        <title>Novel taxa isolated from Blanes Bay.</title>
        <authorList>
            <person name="Rey-Velasco X."/>
            <person name="Lucena T."/>
        </authorList>
    </citation>
    <scope>NUCLEOTIDE SEQUENCE [LARGE SCALE GENOMIC DNA]</scope>
    <source>
        <strain evidence="1 2">S334</strain>
    </source>
</reference>
<dbReference type="Proteomes" id="UP001250656">
    <property type="component" value="Unassembled WGS sequence"/>
</dbReference>
<evidence type="ECO:0000313" key="2">
    <source>
        <dbReference type="Proteomes" id="UP001250656"/>
    </source>
</evidence>